<dbReference type="EMBL" id="JAACJP010000027">
    <property type="protein sequence ID" value="KAF5376686.1"/>
    <property type="molecule type" value="Genomic_DNA"/>
</dbReference>
<dbReference type="Proteomes" id="UP000565441">
    <property type="component" value="Unassembled WGS sequence"/>
</dbReference>
<dbReference type="PANTHER" id="PTHR38248">
    <property type="entry name" value="FUNK1 6"/>
    <property type="match status" value="1"/>
</dbReference>
<dbReference type="GO" id="GO:0004672">
    <property type="term" value="F:protein kinase activity"/>
    <property type="evidence" value="ECO:0007669"/>
    <property type="project" value="InterPro"/>
</dbReference>
<dbReference type="SUPFAM" id="SSF56112">
    <property type="entry name" value="Protein kinase-like (PK-like)"/>
    <property type="match status" value="1"/>
</dbReference>
<feature type="domain" description="Fungal-type protein kinase" evidence="1">
    <location>
        <begin position="238"/>
        <end position="287"/>
    </location>
</feature>
<accession>A0A8H5M110</accession>
<organism evidence="2 3">
    <name type="scientific">Tricholomella constricta</name>
    <dbReference type="NCBI Taxonomy" id="117010"/>
    <lineage>
        <taxon>Eukaryota</taxon>
        <taxon>Fungi</taxon>
        <taxon>Dikarya</taxon>
        <taxon>Basidiomycota</taxon>
        <taxon>Agaricomycotina</taxon>
        <taxon>Agaricomycetes</taxon>
        <taxon>Agaricomycetidae</taxon>
        <taxon>Agaricales</taxon>
        <taxon>Tricholomatineae</taxon>
        <taxon>Lyophyllaceae</taxon>
        <taxon>Tricholomella</taxon>
    </lineage>
</organism>
<dbReference type="Pfam" id="PF17667">
    <property type="entry name" value="Pkinase_fungal"/>
    <property type="match status" value="2"/>
</dbReference>
<feature type="domain" description="Fungal-type protein kinase" evidence="1">
    <location>
        <begin position="15"/>
        <end position="152"/>
    </location>
</feature>
<protein>
    <recommendedName>
        <fullName evidence="1">Fungal-type protein kinase domain-containing protein</fullName>
    </recommendedName>
</protein>
<sequence>MGDAMDGTLRSICRDMVTSSKNLQQVQNELEGNRSAGGRESFLVPMYTSKDVDVFEYPVQRDDSRYVPVDRVHTEILMPTGIVVKSFCDVRELVSIFIGGIEDHLHAHKEGILHRDVSSGNLLIFPVTTWDREEAVGRLMDLDHAIFTGKSKPIPTRESIDSDMSAMKILELKKYFNVTVTHDVVAEARRFSTNTDLYISRAAGAPVINTSELVTISRLGWEQTELPWPDFSSRIARPGERSGTLPFMSPEVLSGHFINYKGYDRQKFHHNSIHDLESFFWVLVRICLTRSGPGLSMVREELKPNSKEDLLNIVYEYFDSEASIIKETKSQLFLNESRFEGDIIPFFDKTYFESLQPLVLKWWATLNLAYCFHGNEYYHIHSHILRLLRDALPSMPASQPIVPI</sequence>
<name>A0A8H5M110_9AGAR</name>
<proteinExistence type="predicted"/>
<dbReference type="InterPro" id="IPR011009">
    <property type="entry name" value="Kinase-like_dom_sf"/>
</dbReference>
<evidence type="ECO:0000259" key="1">
    <source>
        <dbReference type="Pfam" id="PF17667"/>
    </source>
</evidence>
<evidence type="ECO:0000313" key="3">
    <source>
        <dbReference type="Proteomes" id="UP000565441"/>
    </source>
</evidence>
<dbReference type="InterPro" id="IPR008266">
    <property type="entry name" value="Tyr_kinase_AS"/>
</dbReference>
<reference evidence="2 3" key="1">
    <citation type="journal article" date="2020" name="ISME J.">
        <title>Uncovering the hidden diversity of litter-decomposition mechanisms in mushroom-forming fungi.</title>
        <authorList>
            <person name="Floudas D."/>
            <person name="Bentzer J."/>
            <person name="Ahren D."/>
            <person name="Johansson T."/>
            <person name="Persson P."/>
            <person name="Tunlid A."/>
        </authorList>
    </citation>
    <scope>NUCLEOTIDE SEQUENCE [LARGE SCALE GENOMIC DNA]</scope>
    <source>
        <strain evidence="2 3">CBS 661.87</strain>
    </source>
</reference>
<dbReference type="PROSITE" id="PS00109">
    <property type="entry name" value="PROTEIN_KINASE_TYR"/>
    <property type="match status" value="1"/>
</dbReference>
<gene>
    <name evidence="2" type="ORF">D9615_007843</name>
</gene>
<evidence type="ECO:0000313" key="2">
    <source>
        <dbReference type="EMBL" id="KAF5376686.1"/>
    </source>
</evidence>
<dbReference type="InterPro" id="IPR040976">
    <property type="entry name" value="Pkinase_fungal"/>
</dbReference>
<comment type="caution">
    <text evidence="2">The sequence shown here is derived from an EMBL/GenBank/DDBJ whole genome shotgun (WGS) entry which is preliminary data.</text>
</comment>
<dbReference type="PANTHER" id="PTHR38248:SF2">
    <property type="entry name" value="FUNK1 11"/>
    <property type="match status" value="1"/>
</dbReference>
<dbReference type="AlphaFoldDB" id="A0A8H5M110"/>
<dbReference type="Gene3D" id="1.10.510.10">
    <property type="entry name" value="Transferase(Phosphotransferase) domain 1"/>
    <property type="match status" value="1"/>
</dbReference>
<keyword evidence="3" id="KW-1185">Reference proteome</keyword>
<dbReference type="OrthoDB" id="312874at2759"/>